<protein>
    <submittedName>
        <fullName evidence="1">Uncharacterized protein</fullName>
    </submittedName>
</protein>
<comment type="caution">
    <text evidence="1">The sequence shown here is derived from an EMBL/GenBank/DDBJ whole genome shotgun (WGS) entry which is preliminary data.</text>
</comment>
<dbReference type="EMBL" id="JAANXD010000073">
    <property type="protein sequence ID" value="MBS1258678.1"/>
    <property type="molecule type" value="Genomic_DNA"/>
</dbReference>
<reference evidence="1" key="1">
    <citation type="journal article" date="2021" name="ISME J.">
        <title>Fine-scale metabolic discontinuity in a stratified prokaryote microbiome of a Red Sea deep halocline.</title>
        <authorList>
            <person name="Michoud G."/>
            <person name="Ngugi D.K."/>
            <person name="Barozzi A."/>
            <person name="Merlino G."/>
            <person name="Calleja M.L."/>
            <person name="Delgado-Huertas A."/>
            <person name="Moran X.A.G."/>
            <person name="Daffonchio D."/>
        </authorList>
    </citation>
    <scope>NUCLEOTIDE SEQUENCE</scope>
    <source>
        <strain evidence="1">SuakinDeep_MAG55_1</strain>
    </source>
</reference>
<gene>
    <name evidence="1" type="ORF">MAG551_01740</name>
</gene>
<dbReference type="AlphaFoldDB" id="A0A941W3P8"/>
<evidence type="ECO:0000313" key="1">
    <source>
        <dbReference type="EMBL" id="MBS1258678.1"/>
    </source>
</evidence>
<organism evidence="1 2">
    <name type="scientific">Candidatus Scalindua arabica</name>
    <dbReference type="NCBI Taxonomy" id="1127984"/>
    <lineage>
        <taxon>Bacteria</taxon>
        <taxon>Pseudomonadati</taxon>
        <taxon>Planctomycetota</taxon>
        <taxon>Candidatus Brocadiia</taxon>
        <taxon>Candidatus Brocadiales</taxon>
        <taxon>Candidatus Scalinduaceae</taxon>
        <taxon>Candidatus Scalindua</taxon>
    </lineage>
</organism>
<dbReference type="Proteomes" id="UP000722750">
    <property type="component" value="Unassembled WGS sequence"/>
</dbReference>
<accession>A0A941W3P8</accession>
<proteinExistence type="predicted"/>
<name>A0A941W3P8_9BACT</name>
<evidence type="ECO:0000313" key="2">
    <source>
        <dbReference type="Proteomes" id="UP000722750"/>
    </source>
</evidence>
<sequence>MEMFSLLERYTLLHFLPYGEEKYFLYIGIKCNQQEAIAER</sequence>